<keyword evidence="3" id="KW-1185">Reference proteome</keyword>
<proteinExistence type="predicted"/>
<gene>
    <name evidence="2" type="ORF">ETB97_000701</name>
</gene>
<dbReference type="AlphaFoldDB" id="A0A8H6ACW9"/>
<sequence>MPAPRQVYLLPLKDDGSPDVPGGYIYLPPPTNPTYLLRFVIEGSSSVCREGTLWVNIPEHGNPFNRTAFRGF</sequence>
<protein>
    <recommendedName>
        <fullName evidence="1">Eukaryotic glycogen debranching enzyme N-terminal domain-containing protein</fullName>
    </recommendedName>
</protein>
<evidence type="ECO:0000259" key="1">
    <source>
        <dbReference type="Pfam" id="PF14699"/>
    </source>
</evidence>
<organism evidence="2 3">
    <name type="scientific">Petromyces alliaceus</name>
    <name type="common">Aspergillus alliaceus</name>
    <dbReference type="NCBI Taxonomy" id="209559"/>
    <lineage>
        <taxon>Eukaryota</taxon>
        <taxon>Fungi</taxon>
        <taxon>Dikarya</taxon>
        <taxon>Ascomycota</taxon>
        <taxon>Pezizomycotina</taxon>
        <taxon>Eurotiomycetes</taxon>
        <taxon>Eurotiomycetidae</taxon>
        <taxon>Eurotiales</taxon>
        <taxon>Aspergillaceae</taxon>
        <taxon>Aspergillus</taxon>
        <taxon>Aspergillus subgen. Circumdati</taxon>
    </lineage>
</organism>
<feature type="non-terminal residue" evidence="2">
    <location>
        <position position="72"/>
    </location>
</feature>
<dbReference type="InterPro" id="IPR029436">
    <property type="entry name" value="AGL_euk_N"/>
</dbReference>
<reference evidence="2 3" key="1">
    <citation type="submission" date="2019-04" db="EMBL/GenBank/DDBJ databases">
        <title>Aspergillus burnettii sp. nov., novel species from soil in southeast Queensland.</title>
        <authorList>
            <person name="Gilchrist C.L.M."/>
            <person name="Pitt J.I."/>
            <person name="Lange L."/>
            <person name="Lacey H.J."/>
            <person name="Vuong D."/>
            <person name="Midgley D.J."/>
            <person name="Greenfield P."/>
            <person name="Bradbury M."/>
            <person name="Lacey E."/>
            <person name="Busk P.K."/>
            <person name="Pilgaard B."/>
            <person name="Chooi Y.H."/>
            <person name="Piggott A.M."/>
        </authorList>
    </citation>
    <scope>NUCLEOTIDE SEQUENCE [LARGE SCALE GENOMIC DNA]</scope>
    <source>
        <strain evidence="2 3">FRR 5400</strain>
    </source>
</reference>
<evidence type="ECO:0000313" key="2">
    <source>
        <dbReference type="EMBL" id="KAF5866167.1"/>
    </source>
</evidence>
<evidence type="ECO:0000313" key="3">
    <source>
        <dbReference type="Proteomes" id="UP000541154"/>
    </source>
</evidence>
<accession>A0A8H6ACW9</accession>
<comment type="caution">
    <text evidence="2">The sequence shown here is derived from an EMBL/GenBank/DDBJ whole genome shotgun (WGS) entry which is preliminary data.</text>
</comment>
<dbReference type="Proteomes" id="UP000541154">
    <property type="component" value="Unassembled WGS sequence"/>
</dbReference>
<dbReference type="EMBL" id="SPNV01000011">
    <property type="protein sequence ID" value="KAF5866167.1"/>
    <property type="molecule type" value="Genomic_DNA"/>
</dbReference>
<dbReference type="Pfam" id="PF14699">
    <property type="entry name" value="hGDE_N"/>
    <property type="match status" value="1"/>
</dbReference>
<feature type="domain" description="Eukaryotic glycogen debranching enzyme N-terminal" evidence="1">
    <location>
        <begin position="37"/>
        <end position="70"/>
    </location>
</feature>
<name>A0A8H6ACW9_PETAA</name>